<dbReference type="Proteomes" id="UP000288429">
    <property type="component" value="Unassembled WGS sequence"/>
</dbReference>
<dbReference type="AlphaFoldDB" id="A0A428SKT5"/>
<sequence>MQFFYCSSKLEYLFFQSLLLATLFYLVPHSSFVIPNLVPALPPPRNRLYTFCLLHIKPRVFVTNVNNSRPLALKPPVATSKTEDATKLPPLSHPLTNNVHLTSPRLDQTVY</sequence>
<comment type="caution">
    <text evidence="2">The sequence shown here is derived from an EMBL/GenBank/DDBJ whole genome shotgun (WGS) entry which is preliminary data.</text>
</comment>
<accession>A0A428SKT5</accession>
<feature type="region of interest" description="Disordered" evidence="1">
    <location>
        <begin position="73"/>
        <end position="100"/>
    </location>
</feature>
<proteinExistence type="predicted"/>
<name>A0A428SKT5_9HYPO</name>
<dbReference type="EMBL" id="NIZV01000430">
    <property type="protein sequence ID" value="RSL90403.1"/>
    <property type="molecule type" value="Genomic_DNA"/>
</dbReference>
<evidence type="ECO:0000256" key="1">
    <source>
        <dbReference type="SAM" id="MobiDB-lite"/>
    </source>
</evidence>
<keyword evidence="3" id="KW-1185">Reference proteome</keyword>
<evidence type="ECO:0000313" key="2">
    <source>
        <dbReference type="EMBL" id="RSL90403.1"/>
    </source>
</evidence>
<organism evidence="2 3">
    <name type="scientific">Fusarium ambrosium</name>
    <dbReference type="NCBI Taxonomy" id="131363"/>
    <lineage>
        <taxon>Eukaryota</taxon>
        <taxon>Fungi</taxon>
        <taxon>Dikarya</taxon>
        <taxon>Ascomycota</taxon>
        <taxon>Pezizomycotina</taxon>
        <taxon>Sordariomycetes</taxon>
        <taxon>Hypocreomycetidae</taxon>
        <taxon>Hypocreales</taxon>
        <taxon>Nectriaceae</taxon>
        <taxon>Fusarium</taxon>
        <taxon>Fusarium solani species complex</taxon>
    </lineage>
</organism>
<protein>
    <submittedName>
        <fullName evidence="2">Uncharacterized protein</fullName>
    </submittedName>
</protein>
<reference evidence="2 3" key="1">
    <citation type="submission" date="2017-06" db="EMBL/GenBank/DDBJ databases">
        <title>Cmopartive genomic analysis of Ambrosia Fusariam Clade fungi.</title>
        <authorList>
            <person name="Stajich J.E."/>
            <person name="Carrillo J."/>
            <person name="Kijimoto T."/>
            <person name="Eskalen A."/>
            <person name="O'Donnell K."/>
            <person name="Kasson M."/>
        </authorList>
    </citation>
    <scope>NUCLEOTIDE SEQUENCE [LARGE SCALE GENOMIC DNA]</scope>
    <source>
        <strain evidence="2 3">NRRL 20438</strain>
    </source>
</reference>
<gene>
    <name evidence="2" type="ORF">CDV31_015697</name>
</gene>
<evidence type="ECO:0000313" key="3">
    <source>
        <dbReference type="Proteomes" id="UP000288429"/>
    </source>
</evidence>